<evidence type="ECO:0000313" key="2">
    <source>
        <dbReference type="EMBL" id="KAG0665135.1"/>
    </source>
</evidence>
<keyword evidence="1" id="KW-0472">Membrane</keyword>
<keyword evidence="1" id="KW-0812">Transmembrane</keyword>
<feature type="non-terminal residue" evidence="2">
    <location>
        <position position="1"/>
    </location>
</feature>
<accession>A0A9P7B8T6</accession>
<proteinExistence type="predicted"/>
<name>A0A9P7B8T6_RHOMI</name>
<feature type="transmembrane region" description="Helical" evidence="1">
    <location>
        <begin position="46"/>
        <end position="64"/>
    </location>
</feature>
<sequence length="68" mass="7781">PKRTKRTNSPPPSSCDRCNTLLRRRRRYRHLDLDKSLLARVLWDRASPVLAAVTAVPIVIIMAMQDSP</sequence>
<comment type="caution">
    <text evidence="2">The sequence shown here is derived from an EMBL/GenBank/DDBJ whole genome shotgun (WGS) entry which is preliminary data.</text>
</comment>
<dbReference type="Proteomes" id="UP000777482">
    <property type="component" value="Unassembled WGS sequence"/>
</dbReference>
<evidence type="ECO:0000256" key="1">
    <source>
        <dbReference type="SAM" id="Phobius"/>
    </source>
</evidence>
<dbReference type="AlphaFoldDB" id="A0A9P7B8T6"/>
<keyword evidence="3" id="KW-1185">Reference proteome</keyword>
<organism evidence="2 3">
    <name type="scientific">Rhodotorula mucilaginosa</name>
    <name type="common">Yeast</name>
    <name type="synonym">Rhodotorula rubra</name>
    <dbReference type="NCBI Taxonomy" id="5537"/>
    <lineage>
        <taxon>Eukaryota</taxon>
        <taxon>Fungi</taxon>
        <taxon>Dikarya</taxon>
        <taxon>Basidiomycota</taxon>
        <taxon>Pucciniomycotina</taxon>
        <taxon>Microbotryomycetes</taxon>
        <taxon>Sporidiobolales</taxon>
        <taxon>Sporidiobolaceae</taxon>
        <taxon>Rhodotorula</taxon>
    </lineage>
</organism>
<keyword evidence="1" id="KW-1133">Transmembrane helix</keyword>
<evidence type="ECO:0000313" key="3">
    <source>
        <dbReference type="Proteomes" id="UP000777482"/>
    </source>
</evidence>
<feature type="non-terminal residue" evidence="2">
    <location>
        <position position="68"/>
    </location>
</feature>
<protein>
    <submittedName>
        <fullName evidence="2">Uncharacterized protein</fullName>
    </submittedName>
</protein>
<dbReference type="EMBL" id="PUHQ01000010">
    <property type="protein sequence ID" value="KAG0665135.1"/>
    <property type="molecule type" value="Genomic_DNA"/>
</dbReference>
<gene>
    <name evidence="2" type="ORF">C6P46_000232</name>
</gene>
<reference evidence="2 3" key="1">
    <citation type="submission" date="2020-11" db="EMBL/GenBank/DDBJ databases">
        <title>Kefir isolates.</title>
        <authorList>
            <person name="Marcisauskas S."/>
            <person name="Kim Y."/>
            <person name="Blasche S."/>
        </authorList>
    </citation>
    <scope>NUCLEOTIDE SEQUENCE [LARGE SCALE GENOMIC DNA]</scope>
    <source>
        <strain evidence="2 3">KR</strain>
    </source>
</reference>